<keyword evidence="6" id="KW-1185">Reference proteome</keyword>
<evidence type="ECO:0000256" key="1">
    <source>
        <dbReference type="ARBA" id="ARBA00009250"/>
    </source>
</evidence>
<comment type="function">
    <text evidence="2">Essential for vacuolar protein sorting. Required for vacuole biogenesis, stability and to maintain vacuole morphology.</text>
</comment>
<dbReference type="InterPro" id="IPR006925">
    <property type="entry name" value="Vps16_C"/>
</dbReference>
<dbReference type="Pfam" id="PF04840">
    <property type="entry name" value="Vps16_C"/>
    <property type="match status" value="1"/>
</dbReference>
<dbReference type="InterPro" id="IPR016534">
    <property type="entry name" value="VPS16"/>
</dbReference>
<name>A0AAV9HKC0_9PEZI</name>
<dbReference type="PIRSF" id="PIRSF007949">
    <property type="entry name" value="VPS16"/>
    <property type="match status" value="1"/>
</dbReference>
<evidence type="ECO:0000256" key="2">
    <source>
        <dbReference type="PIRNR" id="PIRNR007949"/>
    </source>
</evidence>
<dbReference type="GO" id="GO:0006886">
    <property type="term" value="P:intracellular protein transport"/>
    <property type="evidence" value="ECO:0007669"/>
    <property type="project" value="InterPro"/>
</dbReference>
<dbReference type="GO" id="GO:0005768">
    <property type="term" value="C:endosome"/>
    <property type="evidence" value="ECO:0007669"/>
    <property type="project" value="TreeGrafter"/>
</dbReference>
<dbReference type="Proteomes" id="UP001321749">
    <property type="component" value="Unassembled WGS sequence"/>
</dbReference>
<dbReference type="Gene3D" id="2.130.10.10">
    <property type="entry name" value="YVTN repeat-like/Quinoprotein amine dehydrogenase"/>
    <property type="match status" value="1"/>
</dbReference>
<dbReference type="FunFam" id="2.130.10.10:FF:000635">
    <property type="entry name" value="Probable vacuolar protein sorting-associated protein 16 homolog"/>
    <property type="match status" value="1"/>
</dbReference>
<proteinExistence type="inferred from homology"/>
<organism evidence="5 6">
    <name type="scientific">Cladorrhinum samala</name>
    <dbReference type="NCBI Taxonomy" id="585594"/>
    <lineage>
        <taxon>Eukaryota</taxon>
        <taxon>Fungi</taxon>
        <taxon>Dikarya</taxon>
        <taxon>Ascomycota</taxon>
        <taxon>Pezizomycotina</taxon>
        <taxon>Sordariomycetes</taxon>
        <taxon>Sordariomycetidae</taxon>
        <taxon>Sordariales</taxon>
        <taxon>Podosporaceae</taxon>
        <taxon>Cladorrhinum</taxon>
    </lineage>
</organism>
<dbReference type="GO" id="GO:0016197">
    <property type="term" value="P:endosomal transport"/>
    <property type="evidence" value="ECO:0007669"/>
    <property type="project" value="TreeGrafter"/>
</dbReference>
<accession>A0AAV9HKC0</accession>
<dbReference type="SUPFAM" id="SSF82171">
    <property type="entry name" value="DPP6 N-terminal domain-like"/>
    <property type="match status" value="1"/>
</dbReference>
<dbReference type="PANTHER" id="PTHR12811:SF0">
    <property type="entry name" value="VACUOLAR PROTEIN SORTING-ASSOCIATED PROTEIN 16 HOMOLOG"/>
    <property type="match status" value="1"/>
</dbReference>
<reference evidence="5" key="1">
    <citation type="journal article" date="2023" name="Mol. Phylogenet. Evol.">
        <title>Genome-scale phylogeny and comparative genomics of the fungal order Sordariales.</title>
        <authorList>
            <person name="Hensen N."/>
            <person name="Bonometti L."/>
            <person name="Westerberg I."/>
            <person name="Brannstrom I.O."/>
            <person name="Guillou S."/>
            <person name="Cros-Aarteil S."/>
            <person name="Calhoun S."/>
            <person name="Haridas S."/>
            <person name="Kuo A."/>
            <person name="Mondo S."/>
            <person name="Pangilinan J."/>
            <person name="Riley R."/>
            <person name="LaButti K."/>
            <person name="Andreopoulos B."/>
            <person name="Lipzen A."/>
            <person name="Chen C."/>
            <person name="Yan M."/>
            <person name="Daum C."/>
            <person name="Ng V."/>
            <person name="Clum A."/>
            <person name="Steindorff A."/>
            <person name="Ohm R.A."/>
            <person name="Martin F."/>
            <person name="Silar P."/>
            <person name="Natvig D.O."/>
            <person name="Lalanne C."/>
            <person name="Gautier V."/>
            <person name="Ament-Velasquez S.L."/>
            <person name="Kruys A."/>
            <person name="Hutchinson M.I."/>
            <person name="Powell A.J."/>
            <person name="Barry K."/>
            <person name="Miller A.N."/>
            <person name="Grigoriev I.V."/>
            <person name="Debuchy R."/>
            <person name="Gladieux P."/>
            <person name="Hiltunen Thoren M."/>
            <person name="Johannesson H."/>
        </authorList>
    </citation>
    <scope>NUCLEOTIDE SEQUENCE</scope>
    <source>
        <strain evidence="5">PSN324</strain>
    </source>
</reference>
<evidence type="ECO:0000259" key="3">
    <source>
        <dbReference type="Pfam" id="PF04840"/>
    </source>
</evidence>
<feature type="domain" description="Vps16 N-terminal" evidence="4">
    <location>
        <begin position="7"/>
        <end position="412"/>
    </location>
</feature>
<dbReference type="Gene3D" id="1.10.150.780">
    <property type="entry name" value="Vps16, C-terminal region"/>
    <property type="match status" value="1"/>
</dbReference>
<protein>
    <recommendedName>
        <fullName evidence="2">Probable vacuolar protein sorting-associated protein 16 homolog</fullName>
    </recommendedName>
</protein>
<feature type="domain" description="Vps16 C-terminal" evidence="3">
    <location>
        <begin position="505"/>
        <end position="814"/>
    </location>
</feature>
<dbReference type="PANTHER" id="PTHR12811">
    <property type="entry name" value="VACUOLAR PROTEIN SORTING VPS16"/>
    <property type="match status" value="1"/>
</dbReference>
<keyword evidence="2" id="KW-0653">Protein transport</keyword>
<dbReference type="InterPro" id="IPR015943">
    <property type="entry name" value="WD40/YVTN_repeat-like_dom_sf"/>
</dbReference>
<evidence type="ECO:0000313" key="5">
    <source>
        <dbReference type="EMBL" id="KAK4460321.1"/>
    </source>
</evidence>
<dbReference type="EMBL" id="MU865014">
    <property type="protein sequence ID" value="KAK4460321.1"/>
    <property type="molecule type" value="Genomic_DNA"/>
</dbReference>
<dbReference type="InterPro" id="IPR038132">
    <property type="entry name" value="Vps16_C_sf"/>
</dbReference>
<dbReference type="GO" id="GO:0003779">
    <property type="term" value="F:actin binding"/>
    <property type="evidence" value="ECO:0007669"/>
    <property type="project" value="TreeGrafter"/>
</dbReference>
<evidence type="ECO:0000313" key="6">
    <source>
        <dbReference type="Proteomes" id="UP001321749"/>
    </source>
</evidence>
<gene>
    <name evidence="5" type="ORF">QBC42DRAFT_272517</name>
</gene>
<dbReference type="GO" id="GO:0030897">
    <property type="term" value="C:HOPS complex"/>
    <property type="evidence" value="ECO:0007669"/>
    <property type="project" value="TreeGrafter"/>
</dbReference>
<keyword evidence="2" id="KW-0813">Transport</keyword>
<sequence length="835" mass="93581">MMDVAHPTAGWEQLGERFYRKTQLYTQIFDQSLDLDNYIVVGAPYSGAIALYRDEDKLVAFQPTKASKPSIDIYSCAGKPIRSIAWDKGSIKGLGWSEDEKLLVVTADGTVRCYYDLQGEFTQFSLGNGAEEAGVKSCRFYNHGLVALLANNSLVSVSSYDEPRPKLLAPPPEGHVHSWSLIPPAYTNSRSVEVLLSINQTVYVSDASECEDRFLDVGPFTHIAVSSNGKFVALYTQTGKVHVITGDFQDRLSEYDSKSKIPPKYFEWCGNDAVVIAWEDEVHLVGPNGSVARFYYDNGRVHVLPDYDGVRIIANDTCDFLQKVPDVIEEVFRLGTDSPASVLLDAVEQLEMQSPKADDNIQLIRPHLVEAVDTCVNAAGQEYSIHWQKQLLRAASFGKSVLDIYNSDDFVDMCETLRVLNAVRFFEIGLPLSYEQYQRLSPSGLIARLLNRHEYLLALRIAGYLRLPTDKIYVHWASAKVRLGTDDDDTICRKIVEKLSGKPGISFESIARTAYDEGRGRLATELLNHEPRAGRQVPLLLSMEEDELALDKAIESGDTDLVYFVLHQLRRKLPLATFFRVINIRPTATALVEASARVGDGDGYEDTALLKDLYYQDDRRLDGASVFVREALRQPESRTATDKLALAAKLLSDNSKENAFELGALKEASTLLHMQAAFDRDLKDNFSGLSVNQTMFKLIRLGYHGKAKKIQSEFKVPERVAWWIRLQALVLKRDWNEIEEISRQRKSPIGWEPFFNQVLAAGNSRLAAVFIPKCTGLEPGATVSMYERCGMRVKAAEEAVKIKDVESWNRLLDAAGRGTSEGREIERIGLAVFKR</sequence>
<reference evidence="5" key="2">
    <citation type="submission" date="2023-06" db="EMBL/GenBank/DDBJ databases">
        <authorList>
            <consortium name="Lawrence Berkeley National Laboratory"/>
            <person name="Mondo S.J."/>
            <person name="Hensen N."/>
            <person name="Bonometti L."/>
            <person name="Westerberg I."/>
            <person name="Brannstrom I.O."/>
            <person name="Guillou S."/>
            <person name="Cros-Aarteil S."/>
            <person name="Calhoun S."/>
            <person name="Haridas S."/>
            <person name="Kuo A."/>
            <person name="Pangilinan J."/>
            <person name="Riley R."/>
            <person name="Labutti K."/>
            <person name="Andreopoulos B."/>
            <person name="Lipzen A."/>
            <person name="Chen C."/>
            <person name="Yanf M."/>
            <person name="Daum C."/>
            <person name="Ng V."/>
            <person name="Clum A."/>
            <person name="Steindorff A."/>
            <person name="Ohm R."/>
            <person name="Martin F."/>
            <person name="Silar P."/>
            <person name="Natvig D."/>
            <person name="Lalanne C."/>
            <person name="Gautier V."/>
            <person name="Ament-Velasquez S.L."/>
            <person name="Kruys A."/>
            <person name="Hutchinson M.I."/>
            <person name="Powell A.J."/>
            <person name="Barry K."/>
            <person name="Miller A.N."/>
            <person name="Grigoriev I.V."/>
            <person name="Debuchy R."/>
            <person name="Gladieux P."/>
            <person name="Thoren M.H."/>
            <person name="Johannesson H."/>
        </authorList>
    </citation>
    <scope>NUCLEOTIDE SEQUENCE</scope>
    <source>
        <strain evidence="5">PSN324</strain>
    </source>
</reference>
<dbReference type="InterPro" id="IPR006926">
    <property type="entry name" value="Vps16_N"/>
</dbReference>
<dbReference type="Pfam" id="PF04841">
    <property type="entry name" value="Vps16_N"/>
    <property type="match status" value="1"/>
</dbReference>
<evidence type="ECO:0000259" key="4">
    <source>
        <dbReference type="Pfam" id="PF04841"/>
    </source>
</evidence>
<comment type="caution">
    <text evidence="5">The sequence shown here is derived from an EMBL/GenBank/DDBJ whole genome shotgun (WGS) entry which is preliminary data.</text>
</comment>
<comment type="similarity">
    <text evidence="1 2">Belongs to the VPS16 family.</text>
</comment>
<dbReference type="GO" id="GO:0042144">
    <property type="term" value="P:vacuole fusion, non-autophagic"/>
    <property type="evidence" value="ECO:0007669"/>
    <property type="project" value="TreeGrafter"/>
</dbReference>
<dbReference type="AlphaFoldDB" id="A0AAV9HKC0"/>